<keyword evidence="9" id="KW-1185">Reference proteome</keyword>
<feature type="domain" description="Iron-binding zinc finger CDGSH type" evidence="7">
    <location>
        <begin position="64"/>
        <end position="101"/>
    </location>
</feature>
<comment type="caution">
    <text evidence="8">The sequence shown here is derived from an EMBL/GenBank/DDBJ whole genome shotgun (WGS) entry which is preliminary data.</text>
</comment>
<dbReference type="PANTHER" id="PTHR46491">
    <property type="entry name" value="CDGSH IRON SULFUR DOMAIN PROTEIN HOMOLOG"/>
    <property type="match status" value="1"/>
</dbReference>
<organism evidence="8 9">
    <name type="scientific">Blomia tropicalis</name>
    <name type="common">Mite</name>
    <dbReference type="NCBI Taxonomy" id="40697"/>
    <lineage>
        <taxon>Eukaryota</taxon>
        <taxon>Metazoa</taxon>
        <taxon>Ecdysozoa</taxon>
        <taxon>Arthropoda</taxon>
        <taxon>Chelicerata</taxon>
        <taxon>Arachnida</taxon>
        <taxon>Acari</taxon>
        <taxon>Acariformes</taxon>
        <taxon>Sarcoptiformes</taxon>
        <taxon>Astigmata</taxon>
        <taxon>Glycyphagoidea</taxon>
        <taxon>Echimyopodidae</taxon>
        <taxon>Blomia</taxon>
    </lineage>
</organism>
<evidence type="ECO:0000313" key="8">
    <source>
        <dbReference type="EMBL" id="KAJ6224075.1"/>
    </source>
</evidence>
<dbReference type="GO" id="GO:0005739">
    <property type="term" value="C:mitochondrion"/>
    <property type="evidence" value="ECO:0007669"/>
    <property type="project" value="TreeGrafter"/>
</dbReference>
<dbReference type="AlphaFoldDB" id="A0A9Q0MI53"/>
<dbReference type="GO" id="GO:0051537">
    <property type="term" value="F:2 iron, 2 sulfur cluster binding"/>
    <property type="evidence" value="ECO:0007669"/>
    <property type="project" value="UniProtKB-KW"/>
</dbReference>
<feature type="region of interest" description="Disordered" evidence="6">
    <location>
        <begin position="144"/>
        <end position="163"/>
    </location>
</feature>
<dbReference type="GO" id="GO:0046872">
    <property type="term" value="F:metal ion binding"/>
    <property type="evidence" value="ECO:0007669"/>
    <property type="project" value="UniProtKB-KW"/>
</dbReference>
<evidence type="ECO:0000256" key="2">
    <source>
        <dbReference type="ARBA" id="ARBA00022723"/>
    </source>
</evidence>
<dbReference type="InterPro" id="IPR018967">
    <property type="entry name" value="FeS-contain_CDGSH-typ"/>
</dbReference>
<evidence type="ECO:0000256" key="4">
    <source>
        <dbReference type="ARBA" id="ARBA00023014"/>
    </source>
</evidence>
<comment type="cofactor">
    <cofactor evidence="5">
        <name>[2Fe-2S] cluster</name>
        <dbReference type="ChEBI" id="CHEBI:190135"/>
    </cofactor>
</comment>
<dbReference type="Pfam" id="PF09360">
    <property type="entry name" value="zf-CDGSH"/>
    <property type="match status" value="2"/>
</dbReference>
<name>A0A9Q0MI53_BLOTA</name>
<evidence type="ECO:0000256" key="6">
    <source>
        <dbReference type="SAM" id="MobiDB-lite"/>
    </source>
</evidence>
<keyword evidence="2" id="KW-0479">Metal-binding</keyword>
<protein>
    <recommendedName>
        <fullName evidence="7">Iron-binding zinc finger CDGSH type domain-containing protein</fullName>
    </recommendedName>
</protein>
<keyword evidence="4" id="KW-0411">Iron-sulfur</keyword>
<proteinExistence type="predicted"/>
<evidence type="ECO:0000259" key="7">
    <source>
        <dbReference type="SMART" id="SM00704"/>
    </source>
</evidence>
<dbReference type="InterPro" id="IPR052950">
    <property type="entry name" value="CISD"/>
</dbReference>
<gene>
    <name evidence="8" type="ORF">RDWZM_002620</name>
</gene>
<dbReference type="EMBL" id="JAPWDV010000001">
    <property type="protein sequence ID" value="KAJ6224075.1"/>
    <property type="molecule type" value="Genomic_DNA"/>
</dbReference>
<evidence type="ECO:0000256" key="3">
    <source>
        <dbReference type="ARBA" id="ARBA00023004"/>
    </source>
</evidence>
<reference evidence="8" key="1">
    <citation type="submission" date="2022-12" db="EMBL/GenBank/DDBJ databases">
        <title>Genome assemblies of Blomia tropicalis.</title>
        <authorList>
            <person name="Cui Y."/>
        </authorList>
    </citation>
    <scope>NUCLEOTIDE SEQUENCE</scope>
    <source>
        <tissue evidence="8">Adult mites</tissue>
    </source>
</reference>
<evidence type="ECO:0000256" key="5">
    <source>
        <dbReference type="ARBA" id="ARBA00034078"/>
    </source>
</evidence>
<accession>A0A9Q0MI53</accession>
<evidence type="ECO:0000256" key="1">
    <source>
        <dbReference type="ARBA" id="ARBA00022714"/>
    </source>
</evidence>
<dbReference type="Gene3D" id="3.40.5.90">
    <property type="entry name" value="CDGSH iron-sulfur domain, mitoNEET-type"/>
    <property type="match status" value="2"/>
</dbReference>
<dbReference type="SMART" id="SM00704">
    <property type="entry name" value="ZnF_CDGSH"/>
    <property type="match status" value="2"/>
</dbReference>
<keyword evidence="1" id="KW-0001">2Fe-2S</keyword>
<dbReference type="Proteomes" id="UP001142055">
    <property type="component" value="Chromosome 1"/>
</dbReference>
<keyword evidence="3" id="KW-0408">Iron</keyword>
<evidence type="ECO:0000313" key="9">
    <source>
        <dbReference type="Proteomes" id="UP001142055"/>
    </source>
</evidence>
<dbReference type="PANTHER" id="PTHR46491:SF3">
    <property type="entry name" value="CDGSH IRON-SULFUR DOMAIN-CONTAINING PROTEIN 3, MITOCHONDRIAL"/>
    <property type="match status" value="1"/>
</dbReference>
<sequence>MAVLRKSICFRTINEQQIQRLSSKKILDDSDETTRKVKKEISDLPDKQIYPEYSQTIKGVVYDKKPFKYHCIEGKAYVWCSCGRSHKQPFCDGTHKNTHLKIKLRPIRWDCTETKDYWFCNCKQTQNPPFCDGTHKIPTIQNGHSTVRDVHSPPVIPEKIKKK</sequence>
<dbReference type="InterPro" id="IPR042216">
    <property type="entry name" value="MitoNEET_CISD"/>
</dbReference>
<dbReference type="OMA" id="TGDYWLC"/>
<feature type="domain" description="Iron-binding zinc finger CDGSH type" evidence="7">
    <location>
        <begin position="104"/>
        <end position="141"/>
    </location>
</feature>